<proteinExistence type="predicted"/>
<evidence type="ECO:0000313" key="2">
    <source>
        <dbReference type="Proteomes" id="UP000271624"/>
    </source>
</evidence>
<dbReference type="PANTHER" id="PTHR36529:SF1">
    <property type="entry name" value="GLYCOSYLTRANSFERASE"/>
    <property type="match status" value="1"/>
</dbReference>
<dbReference type="OrthoDB" id="9810303at2"/>
<dbReference type="Pfam" id="PF09837">
    <property type="entry name" value="DUF2064"/>
    <property type="match status" value="1"/>
</dbReference>
<dbReference type="PANTHER" id="PTHR36529">
    <property type="entry name" value="SLL1095 PROTEIN"/>
    <property type="match status" value="1"/>
</dbReference>
<dbReference type="SUPFAM" id="SSF53448">
    <property type="entry name" value="Nucleotide-diphospho-sugar transferases"/>
    <property type="match status" value="1"/>
</dbReference>
<reference evidence="1" key="2">
    <citation type="journal article" date="2019" name="Genome Biol. Evol.">
        <title>Day and night: Metabolic profiles and evolutionary relationships of six axenic non-marine cyanobacteria.</title>
        <authorList>
            <person name="Will S.E."/>
            <person name="Henke P."/>
            <person name="Boedeker C."/>
            <person name="Huang S."/>
            <person name="Brinkmann H."/>
            <person name="Rohde M."/>
            <person name="Jarek M."/>
            <person name="Friedl T."/>
            <person name="Seufert S."/>
            <person name="Schumacher M."/>
            <person name="Overmann J."/>
            <person name="Neumann-Schaal M."/>
            <person name="Petersen J."/>
        </authorList>
    </citation>
    <scope>NUCLEOTIDE SEQUENCE [LARGE SCALE GENOMIC DNA]</scope>
    <source>
        <strain evidence="1">PCC 7102</strain>
    </source>
</reference>
<comment type="caution">
    <text evidence="1">The sequence shown here is derived from an EMBL/GenBank/DDBJ whole genome shotgun (WGS) entry which is preliminary data.</text>
</comment>
<accession>A0A433VSH0</accession>
<name>A0A433VSH0_9CYAN</name>
<dbReference type="AlphaFoldDB" id="A0A433VSH0"/>
<sequence length="199" mass="21972">MHHLILFTRYPEPNRTKTRLIPKLGADGAANLHREMTEHTLSQVLPLNVSMEVRFSGGSLELMQAWLGSGLVYQPQGEGDLGERMASAFHNSFKVGACKTIIIGSDCPGIDAQILTTAFAHLNDVDLVLGPALDGGYYLIGLRRLIPELFQNINWGTSKVLQQTINVAHSLGLCYQCLAPLADVDRPEDLEVWHNLQQN</sequence>
<dbReference type="NCBIfam" id="TIGR04282">
    <property type="entry name" value="glyco_like_cofC"/>
    <property type="match status" value="1"/>
</dbReference>
<reference evidence="1" key="1">
    <citation type="submission" date="2018-12" db="EMBL/GenBank/DDBJ databases">
        <authorList>
            <person name="Will S."/>
            <person name="Neumann-Schaal M."/>
            <person name="Henke P."/>
        </authorList>
    </citation>
    <scope>NUCLEOTIDE SEQUENCE</scope>
    <source>
        <strain evidence="1">PCC 7102</strain>
    </source>
</reference>
<dbReference type="RefSeq" id="WP_127079652.1">
    <property type="nucleotide sequence ID" value="NZ_RSCL01000002.1"/>
</dbReference>
<evidence type="ECO:0000313" key="1">
    <source>
        <dbReference type="EMBL" id="RUT09057.1"/>
    </source>
</evidence>
<gene>
    <name evidence="1" type="ORF">DSM106972_011100</name>
</gene>
<dbReference type="Proteomes" id="UP000271624">
    <property type="component" value="Unassembled WGS sequence"/>
</dbReference>
<dbReference type="Gene3D" id="3.90.550.10">
    <property type="entry name" value="Spore Coat Polysaccharide Biosynthesis Protein SpsA, Chain A"/>
    <property type="match status" value="1"/>
</dbReference>
<keyword evidence="2" id="KW-1185">Reference proteome</keyword>
<dbReference type="EMBL" id="RSCL01000002">
    <property type="protein sequence ID" value="RUT09057.1"/>
    <property type="molecule type" value="Genomic_DNA"/>
</dbReference>
<organism evidence="1 2">
    <name type="scientific">Dulcicalothrix desertica PCC 7102</name>
    <dbReference type="NCBI Taxonomy" id="232991"/>
    <lineage>
        <taxon>Bacteria</taxon>
        <taxon>Bacillati</taxon>
        <taxon>Cyanobacteriota</taxon>
        <taxon>Cyanophyceae</taxon>
        <taxon>Nostocales</taxon>
        <taxon>Calotrichaceae</taxon>
        <taxon>Dulcicalothrix</taxon>
    </lineage>
</organism>
<protein>
    <recommendedName>
        <fullName evidence="3">Glycosyl transferase</fullName>
    </recommendedName>
</protein>
<dbReference type="InterPro" id="IPR018641">
    <property type="entry name" value="Trfase_1_rSAM/seldom-assoc"/>
</dbReference>
<evidence type="ECO:0008006" key="3">
    <source>
        <dbReference type="Google" id="ProtNLM"/>
    </source>
</evidence>
<dbReference type="InterPro" id="IPR029044">
    <property type="entry name" value="Nucleotide-diphossugar_trans"/>
</dbReference>